<dbReference type="EMBL" id="GL636121">
    <property type="protein sequence ID" value="EFW11892.1"/>
    <property type="molecule type" value="Genomic_DNA"/>
</dbReference>
<dbReference type="Proteomes" id="UP000013568">
    <property type="component" value="Unassembled WGS sequence"/>
</dbReference>
<dbReference type="HOGENOM" id="CLU_2669016_0_0_6"/>
<name>E9CNW1_9GAMM</name>
<evidence type="ECO:0000313" key="1">
    <source>
        <dbReference type="EMBL" id="EFW11892.1"/>
    </source>
</evidence>
<gene>
    <name evidence="1" type="ORF">SSYM_2156</name>
</gene>
<keyword evidence="2" id="KW-1185">Reference proteome</keyword>
<sequence>MARSLRRGYINHILTPHPTIRRVFCKESHFLQNTHEEIYMRTKFKASDLKEAARNLRKGNYHTLMLFGVADMLEE</sequence>
<accession>E9CNW1</accession>
<dbReference type="AlphaFoldDB" id="E9CNW1"/>
<organism evidence="1 2">
    <name type="scientific">Serratia symbiotica str. Tucson</name>
    <dbReference type="NCBI Taxonomy" id="914128"/>
    <lineage>
        <taxon>Bacteria</taxon>
        <taxon>Pseudomonadati</taxon>
        <taxon>Pseudomonadota</taxon>
        <taxon>Gammaproteobacteria</taxon>
        <taxon>Enterobacterales</taxon>
        <taxon>Yersiniaceae</taxon>
        <taxon>Serratia</taxon>
        <taxon>Serratia symbiotica</taxon>
    </lineage>
</organism>
<protein>
    <submittedName>
        <fullName evidence="1">Uncharacterized protein</fullName>
    </submittedName>
</protein>
<evidence type="ECO:0000313" key="2">
    <source>
        <dbReference type="Proteomes" id="UP000013568"/>
    </source>
</evidence>
<reference evidence="2" key="1">
    <citation type="journal article" date="2011" name="Genome Biol. Evol.">
        <title>Massive genomic decay in Serratia symbiotica, a recently evolved symbiont of aphids.</title>
        <authorList>
            <person name="Burke G.R."/>
            <person name="Moran N.A."/>
        </authorList>
    </citation>
    <scope>NUCLEOTIDE SEQUENCE [LARGE SCALE GENOMIC DNA]</scope>
    <source>
        <strain evidence="2">Tucson</strain>
    </source>
</reference>
<proteinExistence type="predicted"/>